<comment type="caution">
    <text evidence="10">The sequence shown here is derived from an EMBL/GenBank/DDBJ whole genome shotgun (WGS) entry which is preliminary data.</text>
</comment>
<evidence type="ECO:0000256" key="8">
    <source>
        <dbReference type="HAMAP-Rule" id="MF_00197"/>
    </source>
</evidence>
<dbReference type="GO" id="GO:0009089">
    <property type="term" value="P:lysine biosynthetic process via diaminopimelate"/>
    <property type="evidence" value="ECO:0007669"/>
    <property type="project" value="UniProtKB-UniRule"/>
</dbReference>
<feature type="binding site" evidence="8">
    <location>
        <position position="66"/>
    </location>
    <ligand>
        <name>substrate</name>
    </ligand>
</feature>
<dbReference type="PROSITE" id="PS01326">
    <property type="entry name" value="DAP_EPIMERASE"/>
    <property type="match status" value="1"/>
</dbReference>
<evidence type="ECO:0000256" key="4">
    <source>
        <dbReference type="ARBA" id="ARBA00022605"/>
    </source>
</evidence>
<dbReference type="Gene3D" id="3.10.310.10">
    <property type="entry name" value="Diaminopimelate Epimerase, Chain A, domain 1"/>
    <property type="match status" value="2"/>
</dbReference>
<sequence length="262" mass="28740">MEYKFWKYQGTGNDFIFLDGRNDVSAIKDNTPVIARLCDRKFGIGADGLIILEEGSEHDFRMVYYNSDGSESTMCGNGGRCAIAFAKFIGLAKDSTVFDAIDGKHAGEILEDGWVELGMINVSKISNLKTNVYEMNTGSPHYVQLLKKGEALDIVDFGRKIRYNDQYKAEGINVNAAKMLENGISVETYERGVEDETLSCGTGVTACAIAYNEFMGNKGKNSVDVMTKGGQLKVSFMEKDGQYFDIVLSGPAVRVFEGVIGV</sequence>
<dbReference type="GO" id="GO:0008837">
    <property type="term" value="F:diaminopimelate epimerase activity"/>
    <property type="evidence" value="ECO:0007669"/>
    <property type="project" value="UniProtKB-UniRule"/>
</dbReference>
<feature type="binding site" evidence="8">
    <location>
        <position position="173"/>
    </location>
    <ligand>
        <name>substrate</name>
    </ligand>
</feature>
<dbReference type="NCBIfam" id="TIGR00652">
    <property type="entry name" value="DapF"/>
    <property type="match status" value="1"/>
</dbReference>
<comment type="caution">
    <text evidence="8">Lacks conserved residue(s) required for the propagation of feature annotation.</text>
</comment>
<feature type="binding site" evidence="8">
    <location>
        <begin position="76"/>
        <end position="77"/>
    </location>
    <ligand>
        <name>substrate</name>
    </ligand>
</feature>
<reference evidence="10" key="2">
    <citation type="submission" date="2023-01" db="EMBL/GenBank/DDBJ databases">
        <title>Draft genome sequence of Portibacter lacus strain NBRC 108769.</title>
        <authorList>
            <person name="Sun Q."/>
            <person name="Mori K."/>
        </authorList>
    </citation>
    <scope>NUCLEOTIDE SEQUENCE</scope>
    <source>
        <strain evidence="10">NBRC 108769</strain>
    </source>
</reference>
<dbReference type="EMBL" id="BSOH01000001">
    <property type="protein sequence ID" value="GLR15705.1"/>
    <property type="molecule type" value="Genomic_DNA"/>
</dbReference>
<feature type="site" description="Could be important to modulate the pK values of the two catalytic cysteine residues" evidence="8">
    <location>
        <position position="190"/>
    </location>
</feature>
<comment type="pathway">
    <text evidence="1 8">Amino-acid biosynthesis; L-lysine biosynthesis via DAP pathway; DL-2,6-diaminopimelate from LL-2,6-diaminopimelate: step 1/1.</text>
</comment>
<proteinExistence type="inferred from homology"/>
<dbReference type="RefSeq" id="WP_235292603.1">
    <property type="nucleotide sequence ID" value="NZ_BSOH01000001.1"/>
</dbReference>
<dbReference type="InterPro" id="IPR001653">
    <property type="entry name" value="DAP_epimerase_DapF"/>
</dbReference>
<feature type="active site" description="Proton acceptor" evidence="8">
    <location>
        <position position="200"/>
    </location>
</feature>
<keyword evidence="11" id="KW-1185">Reference proteome</keyword>
<dbReference type="EC" id="5.1.1.7" evidence="3 8"/>
<feature type="binding site" evidence="8">
    <location>
        <begin position="201"/>
        <end position="202"/>
    </location>
    <ligand>
        <name>substrate</name>
    </ligand>
</feature>
<organism evidence="10 11">
    <name type="scientific">Portibacter lacus</name>
    <dbReference type="NCBI Taxonomy" id="1099794"/>
    <lineage>
        <taxon>Bacteria</taxon>
        <taxon>Pseudomonadati</taxon>
        <taxon>Bacteroidota</taxon>
        <taxon>Saprospiria</taxon>
        <taxon>Saprospirales</taxon>
        <taxon>Haliscomenobacteraceae</taxon>
        <taxon>Portibacter</taxon>
    </lineage>
</organism>
<dbReference type="InterPro" id="IPR018510">
    <property type="entry name" value="DAP_epimerase_AS"/>
</dbReference>
<feature type="binding site" evidence="8">
    <location>
        <position position="13"/>
    </location>
    <ligand>
        <name>substrate</name>
    </ligand>
</feature>
<reference evidence="10" key="1">
    <citation type="journal article" date="2014" name="Int. J. Syst. Evol. Microbiol.">
        <title>Complete genome sequence of Corynebacterium casei LMG S-19264T (=DSM 44701T), isolated from a smear-ripened cheese.</title>
        <authorList>
            <consortium name="US DOE Joint Genome Institute (JGI-PGF)"/>
            <person name="Walter F."/>
            <person name="Albersmeier A."/>
            <person name="Kalinowski J."/>
            <person name="Ruckert C."/>
        </authorList>
    </citation>
    <scope>NUCLEOTIDE SEQUENCE</scope>
    <source>
        <strain evidence="10">NBRC 108769</strain>
    </source>
</reference>
<dbReference type="GO" id="GO:0005829">
    <property type="term" value="C:cytosol"/>
    <property type="evidence" value="ECO:0007669"/>
    <property type="project" value="TreeGrafter"/>
</dbReference>
<comment type="subunit">
    <text evidence="8">Homodimer.</text>
</comment>
<dbReference type="Proteomes" id="UP001156666">
    <property type="component" value="Unassembled WGS sequence"/>
</dbReference>
<evidence type="ECO:0000256" key="6">
    <source>
        <dbReference type="ARBA" id="ARBA00023235"/>
    </source>
</evidence>
<evidence type="ECO:0000256" key="5">
    <source>
        <dbReference type="ARBA" id="ARBA00023154"/>
    </source>
</evidence>
<comment type="catalytic activity">
    <reaction evidence="7 8">
        <text>(2S,6S)-2,6-diaminopimelate = meso-2,6-diaminopimelate</text>
        <dbReference type="Rhea" id="RHEA:15393"/>
        <dbReference type="ChEBI" id="CHEBI:57609"/>
        <dbReference type="ChEBI" id="CHEBI:57791"/>
        <dbReference type="EC" id="5.1.1.7"/>
    </reaction>
</comment>
<dbReference type="SUPFAM" id="SSF54506">
    <property type="entry name" value="Diaminopimelate epimerase-like"/>
    <property type="match status" value="2"/>
</dbReference>
<comment type="similarity">
    <text evidence="2 8">Belongs to the diaminopimelate epimerase family.</text>
</comment>
<evidence type="ECO:0000256" key="3">
    <source>
        <dbReference type="ARBA" id="ARBA00013080"/>
    </source>
</evidence>
<keyword evidence="6 8" id="KW-0413">Isomerase</keyword>
<evidence type="ECO:0000256" key="2">
    <source>
        <dbReference type="ARBA" id="ARBA00010219"/>
    </source>
</evidence>
<dbReference type="HAMAP" id="MF_00197">
    <property type="entry name" value="DAP_epimerase"/>
    <property type="match status" value="1"/>
</dbReference>
<feature type="active site" description="Proton donor" evidence="8">
    <location>
        <position position="75"/>
    </location>
</feature>
<comment type="function">
    <text evidence="8">Catalyzes the stereoinversion of LL-2,6-diaminopimelate (L,L-DAP) to meso-diaminopimelate (meso-DAP), a precursor of L-lysine and an essential component of the bacterial peptidoglycan.</text>
</comment>
<keyword evidence="5 8" id="KW-0457">Lysine biosynthesis</keyword>
<protein>
    <recommendedName>
        <fullName evidence="3 8">Diaminopimelate epimerase</fullName>
        <shortName evidence="8">DAP epimerase</shortName>
        <ecNumber evidence="3 8">5.1.1.7</ecNumber>
    </recommendedName>
    <alternativeName>
        <fullName evidence="8">PLP-independent amino acid racemase</fullName>
    </alternativeName>
</protein>
<evidence type="ECO:0000256" key="9">
    <source>
        <dbReference type="PROSITE-ProRule" id="PRU10125"/>
    </source>
</evidence>
<keyword evidence="8" id="KW-0963">Cytoplasm</keyword>
<feature type="site" description="Could be important to modulate the pK values of the two catalytic cysteine residues" evidence="8">
    <location>
        <position position="141"/>
    </location>
</feature>
<gene>
    <name evidence="8 10" type="primary">dapF</name>
    <name evidence="10" type="ORF">GCM10007940_03200</name>
</gene>
<dbReference type="Pfam" id="PF01678">
    <property type="entry name" value="DAP_epimerase"/>
    <property type="match status" value="2"/>
</dbReference>
<evidence type="ECO:0000313" key="10">
    <source>
        <dbReference type="EMBL" id="GLR15705.1"/>
    </source>
</evidence>
<dbReference type="PANTHER" id="PTHR31689">
    <property type="entry name" value="DIAMINOPIMELATE EPIMERASE, CHLOROPLASTIC"/>
    <property type="match status" value="1"/>
</dbReference>
<evidence type="ECO:0000256" key="1">
    <source>
        <dbReference type="ARBA" id="ARBA00005196"/>
    </source>
</evidence>
<feature type="active site" evidence="9">
    <location>
        <position position="75"/>
    </location>
</feature>
<dbReference type="AlphaFoldDB" id="A0AA37WE30"/>
<feature type="binding site" evidence="8">
    <location>
        <begin position="190"/>
        <end position="191"/>
    </location>
    <ligand>
        <name>substrate</name>
    </ligand>
</feature>
<accession>A0AA37WE30</accession>
<keyword evidence="4 8" id="KW-0028">Amino-acid biosynthesis</keyword>
<evidence type="ECO:0000256" key="7">
    <source>
        <dbReference type="ARBA" id="ARBA00051712"/>
    </source>
</evidence>
<comment type="subcellular location">
    <subcellularLocation>
        <location evidence="8">Cytoplasm</location>
    </subcellularLocation>
</comment>
<name>A0AA37WE30_9BACT</name>
<dbReference type="PANTHER" id="PTHR31689:SF0">
    <property type="entry name" value="DIAMINOPIMELATE EPIMERASE"/>
    <property type="match status" value="1"/>
</dbReference>
<evidence type="ECO:0000313" key="11">
    <source>
        <dbReference type="Proteomes" id="UP001156666"/>
    </source>
</evidence>